<reference evidence="2" key="1">
    <citation type="journal article" date="2017" name="Genome Biol.">
        <title>Comparative genomics reveals high biological diversity and specific adaptations in the industrially and medically important fungal genus Aspergillus.</title>
        <authorList>
            <person name="de Vries R.P."/>
            <person name="Riley R."/>
            <person name="Wiebenga A."/>
            <person name="Aguilar-Osorio G."/>
            <person name="Amillis S."/>
            <person name="Uchima C.A."/>
            <person name="Anderluh G."/>
            <person name="Asadollahi M."/>
            <person name="Askin M."/>
            <person name="Barry K."/>
            <person name="Battaglia E."/>
            <person name="Bayram O."/>
            <person name="Benocci T."/>
            <person name="Braus-Stromeyer S.A."/>
            <person name="Caldana C."/>
            <person name="Canovas D."/>
            <person name="Cerqueira G.C."/>
            <person name="Chen F."/>
            <person name="Chen W."/>
            <person name="Choi C."/>
            <person name="Clum A."/>
            <person name="Dos Santos R.A."/>
            <person name="Damasio A.R."/>
            <person name="Diallinas G."/>
            <person name="Emri T."/>
            <person name="Fekete E."/>
            <person name="Flipphi M."/>
            <person name="Freyberg S."/>
            <person name="Gallo A."/>
            <person name="Gournas C."/>
            <person name="Habgood R."/>
            <person name="Hainaut M."/>
            <person name="Harispe M.L."/>
            <person name="Henrissat B."/>
            <person name="Hilden K.S."/>
            <person name="Hope R."/>
            <person name="Hossain A."/>
            <person name="Karabika E."/>
            <person name="Karaffa L."/>
            <person name="Karanyi Z."/>
            <person name="Krasevec N."/>
            <person name="Kuo A."/>
            <person name="Kusch H."/>
            <person name="LaButti K."/>
            <person name="Lagendijk E.L."/>
            <person name="Lapidus A."/>
            <person name="Levasseur A."/>
            <person name="Lindquist E."/>
            <person name="Lipzen A."/>
            <person name="Logrieco A.F."/>
            <person name="MacCabe A."/>
            <person name="Maekelae M.R."/>
            <person name="Malavazi I."/>
            <person name="Melin P."/>
            <person name="Meyer V."/>
            <person name="Mielnichuk N."/>
            <person name="Miskei M."/>
            <person name="Molnar A.P."/>
            <person name="Mule G."/>
            <person name="Ngan C.Y."/>
            <person name="Orejas M."/>
            <person name="Orosz E."/>
            <person name="Ouedraogo J.P."/>
            <person name="Overkamp K.M."/>
            <person name="Park H.-S."/>
            <person name="Perrone G."/>
            <person name="Piumi F."/>
            <person name="Punt P.J."/>
            <person name="Ram A.F."/>
            <person name="Ramon A."/>
            <person name="Rauscher S."/>
            <person name="Record E."/>
            <person name="Riano-Pachon D.M."/>
            <person name="Robert V."/>
            <person name="Roehrig J."/>
            <person name="Ruller R."/>
            <person name="Salamov A."/>
            <person name="Salih N.S."/>
            <person name="Samson R.A."/>
            <person name="Sandor E."/>
            <person name="Sanguinetti M."/>
            <person name="Schuetze T."/>
            <person name="Sepcic K."/>
            <person name="Shelest E."/>
            <person name="Sherlock G."/>
            <person name="Sophianopoulou V."/>
            <person name="Squina F.M."/>
            <person name="Sun H."/>
            <person name="Susca A."/>
            <person name="Todd R.B."/>
            <person name="Tsang A."/>
            <person name="Unkles S.E."/>
            <person name="van de Wiele N."/>
            <person name="van Rossen-Uffink D."/>
            <person name="Oliveira J.V."/>
            <person name="Vesth T.C."/>
            <person name="Visser J."/>
            <person name="Yu J.-H."/>
            <person name="Zhou M."/>
            <person name="Andersen M.R."/>
            <person name="Archer D.B."/>
            <person name="Baker S.E."/>
            <person name="Benoit I."/>
            <person name="Brakhage A.A."/>
            <person name="Braus G.H."/>
            <person name="Fischer R."/>
            <person name="Frisvad J.C."/>
            <person name="Goldman G.H."/>
            <person name="Houbraken J."/>
            <person name="Oakley B."/>
            <person name="Pocsi I."/>
            <person name="Scazzocchio C."/>
            <person name="Seiboth B."/>
            <person name="vanKuyk P.A."/>
            <person name="Wortman J."/>
            <person name="Dyer P.S."/>
            <person name="Grigoriev I.V."/>
        </authorList>
    </citation>
    <scope>NUCLEOTIDE SEQUENCE [LARGE SCALE GENOMIC DNA]</scope>
    <source>
        <strain evidence="2">CBS 101740 / IMI 381727 / IBT 21946</strain>
    </source>
</reference>
<keyword evidence="2" id="KW-1185">Reference proteome</keyword>
<dbReference type="VEuPathDB" id="FungiDB:ASPBRDRAFT_139686"/>
<dbReference type="EMBL" id="KV878716">
    <property type="protein sequence ID" value="OJJ65621.1"/>
    <property type="molecule type" value="Genomic_DNA"/>
</dbReference>
<dbReference type="Proteomes" id="UP000184499">
    <property type="component" value="Unassembled WGS sequence"/>
</dbReference>
<accession>A0A1L9U1R5</accession>
<name>A0A1L9U1R5_ASPBC</name>
<gene>
    <name evidence="1" type="ORF">ASPBRDRAFT_139686</name>
</gene>
<dbReference type="RefSeq" id="XP_067472872.1">
    <property type="nucleotide sequence ID" value="XM_067619116.1"/>
</dbReference>
<dbReference type="AlphaFoldDB" id="A0A1L9U1R5"/>
<evidence type="ECO:0000313" key="2">
    <source>
        <dbReference type="Proteomes" id="UP000184499"/>
    </source>
</evidence>
<feature type="non-terminal residue" evidence="1">
    <location>
        <position position="1"/>
    </location>
</feature>
<dbReference type="OMA" id="NPVHHDA"/>
<sequence>GERALSGYEEEIPSHRFPPDDKRKIIYFKGAYLSIINKETSDQLVFKENLTEFEDFEIPPKYTCYVRGAVVFFKV</sequence>
<organism evidence="1 2">
    <name type="scientific">Aspergillus brasiliensis (strain CBS 101740 / IMI 381727 / IBT 21946)</name>
    <dbReference type="NCBI Taxonomy" id="767769"/>
    <lineage>
        <taxon>Eukaryota</taxon>
        <taxon>Fungi</taxon>
        <taxon>Dikarya</taxon>
        <taxon>Ascomycota</taxon>
        <taxon>Pezizomycotina</taxon>
        <taxon>Eurotiomycetes</taxon>
        <taxon>Eurotiomycetidae</taxon>
        <taxon>Eurotiales</taxon>
        <taxon>Aspergillaceae</taxon>
        <taxon>Aspergillus</taxon>
        <taxon>Aspergillus subgen. Circumdati</taxon>
    </lineage>
</organism>
<proteinExistence type="predicted"/>
<protein>
    <submittedName>
        <fullName evidence="1">Uncharacterized protein</fullName>
    </submittedName>
</protein>
<dbReference type="OrthoDB" id="5422777at2759"/>
<evidence type="ECO:0000313" key="1">
    <source>
        <dbReference type="EMBL" id="OJJ65621.1"/>
    </source>
</evidence>
<dbReference type="GeneID" id="93571604"/>